<sequence>MKTQWLLLVGLVFAIIIAVFSVVNVDAVPVNYVFGETEFPLILVILASALLGALMSGVVALARGYRLQHKVKSLQKEMAVKESLIATQQNELAEYQKSGVVPDAQVVTRKDKKRAQAETSDEKPRDTL</sequence>
<feature type="region of interest" description="Disordered" evidence="5">
    <location>
        <begin position="106"/>
        <end position="128"/>
    </location>
</feature>
<dbReference type="InterPro" id="IPR010445">
    <property type="entry name" value="LapA_dom"/>
</dbReference>
<dbReference type="PANTHER" id="PTHR41335:SF1">
    <property type="entry name" value="MEMBRANE PROTEIN"/>
    <property type="match status" value="1"/>
</dbReference>
<keyword evidence="1" id="KW-1003">Cell membrane</keyword>
<protein>
    <recommendedName>
        <fullName evidence="7">Lipopolysaccharide assembly protein A domain-containing protein</fullName>
    </recommendedName>
</protein>
<evidence type="ECO:0000256" key="5">
    <source>
        <dbReference type="SAM" id="MobiDB-lite"/>
    </source>
</evidence>
<evidence type="ECO:0000256" key="6">
    <source>
        <dbReference type="SAM" id="Phobius"/>
    </source>
</evidence>
<dbReference type="Proteomes" id="UP000242153">
    <property type="component" value="Unassembled WGS sequence"/>
</dbReference>
<comment type="caution">
    <text evidence="8">The sequence shown here is derived from an EMBL/GenBank/DDBJ whole genome shotgun (WGS) entry which is preliminary data.</text>
</comment>
<dbReference type="RefSeq" id="WP_071151885.1">
    <property type="nucleotide sequence ID" value="NZ_QQRT01000029.1"/>
</dbReference>
<proteinExistence type="predicted"/>
<organism evidence="8 9">
    <name type="scientific">Planococcus salinarum</name>
    <dbReference type="NCBI Taxonomy" id="622695"/>
    <lineage>
        <taxon>Bacteria</taxon>
        <taxon>Bacillati</taxon>
        <taxon>Bacillota</taxon>
        <taxon>Bacilli</taxon>
        <taxon>Bacillales</taxon>
        <taxon>Caryophanaceae</taxon>
        <taxon>Planococcus</taxon>
    </lineage>
</organism>
<name>A0ABX3D2R4_9BACL</name>
<evidence type="ECO:0000259" key="7">
    <source>
        <dbReference type="Pfam" id="PF06305"/>
    </source>
</evidence>
<keyword evidence="2 6" id="KW-0812">Transmembrane</keyword>
<reference evidence="8" key="1">
    <citation type="submission" date="2016-07" db="EMBL/GenBank/DDBJ databases">
        <title>Draft genome Planococcus salivarum.</title>
        <authorList>
            <person name="See-Too W.S."/>
        </authorList>
    </citation>
    <scope>NUCLEOTIDE SEQUENCE [LARGE SCALE GENOMIC DNA]</scope>
    <source>
        <strain evidence="8">DSM 23820</strain>
    </source>
</reference>
<evidence type="ECO:0000313" key="8">
    <source>
        <dbReference type="EMBL" id="OHX54281.1"/>
    </source>
</evidence>
<gene>
    <name evidence="8" type="ORF">BB776_01265</name>
</gene>
<dbReference type="Pfam" id="PF06305">
    <property type="entry name" value="LapA_dom"/>
    <property type="match status" value="1"/>
</dbReference>
<feature type="domain" description="Lipopolysaccharide assembly protein A" evidence="7">
    <location>
        <begin position="24"/>
        <end position="82"/>
    </location>
</feature>
<dbReference type="PANTHER" id="PTHR41335">
    <property type="entry name" value="MEMBRANE PROTEIN-RELATED"/>
    <property type="match status" value="1"/>
</dbReference>
<feature type="transmembrane region" description="Helical" evidence="6">
    <location>
        <begin position="41"/>
        <end position="62"/>
    </location>
</feature>
<evidence type="ECO:0000256" key="2">
    <source>
        <dbReference type="ARBA" id="ARBA00022692"/>
    </source>
</evidence>
<evidence type="ECO:0000256" key="4">
    <source>
        <dbReference type="ARBA" id="ARBA00023136"/>
    </source>
</evidence>
<keyword evidence="9" id="KW-1185">Reference proteome</keyword>
<keyword evidence="3 6" id="KW-1133">Transmembrane helix</keyword>
<feature type="compositionally biased region" description="Basic and acidic residues" evidence="5">
    <location>
        <begin position="114"/>
        <end position="128"/>
    </location>
</feature>
<evidence type="ECO:0000256" key="3">
    <source>
        <dbReference type="ARBA" id="ARBA00022989"/>
    </source>
</evidence>
<evidence type="ECO:0000256" key="1">
    <source>
        <dbReference type="ARBA" id="ARBA00022475"/>
    </source>
</evidence>
<accession>A0ABX3D2R4</accession>
<keyword evidence="4 6" id="KW-0472">Membrane</keyword>
<dbReference type="EMBL" id="MBQG01000046">
    <property type="protein sequence ID" value="OHX54281.1"/>
    <property type="molecule type" value="Genomic_DNA"/>
</dbReference>
<evidence type="ECO:0000313" key="9">
    <source>
        <dbReference type="Proteomes" id="UP000242153"/>
    </source>
</evidence>